<protein>
    <recommendedName>
        <fullName evidence="2">Cyclic nucleotide-binding domain-containing protein</fullName>
    </recommendedName>
</protein>
<accession>A0A0N1IET8</accession>
<dbReference type="InterPro" id="IPR036259">
    <property type="entry name" value="MFS_trans_sf"/>
</dbReference>
<dbReference type="PANTHER" id="PTHR11360:SF260">
    <property type="entry name" value="MFS DOMAIN-CONTAINING PROTEIN"/>
    <property type="match status" value="1"/>
</dbReference>
<dbReference type="InParanoid" id="A0A0N1IET8"/>
<comment type="caution">
    <text evidence="3">The sequence shown here is derived from an EMBL/GenBank/DDBJ whole genome shotgun (WGS) entry which is preliminary data.</text>
</comment>
<proteinExistence type="predicted"/>
<feature type="transmembrane region" description="Helical" evidence="1">
    <location>
        <begin position="55"/>
        <end position="71"/>
    </location>
</feature>
<evidence type="ECO:0000313" key="4">
    <source>
        <dbReference type="Proteomes" id="UP000053240"/>
    </source>
</evidence>
<dbReference type="Proteomes" id="UP000053240">
    <property type="component" value="Unassembled WGS sequence"/>
</dbReference>
<dbReference type="AlphaFoldDB" id="A0A0N1IET8"/>
<evidence type="ECO:0000313" key="3">
    <source>
        <dbReference type="EMBL" id="KPJ21619.1"/>
    </source>
</evidence>
<keyword evidence="1" id="KW-0472">Membrane</keyword>
<feature type="transmembrane region" description="Helical" evidence="1">
    <location>
        <begin position="91"/>
        <end position="114"/>
    </location>
</feature>
<dbReference type="SUPFAM" id="SSF103473">
    <property type="entry name" value="MFS general substrate transporter"/>
    <property type="match status" value="1"/>
</dbReference>
<dbReference type="GO" id="GO:0008028">
    <property type="term" value="F:monocarboxylic acid transmembrane transporter activity"/>
    <property type="evidence" value="ECO:0007669"/>
    <property type="project" value="TreeGrafter"/>
</dbReference>
<keyword evidence="1" id="KW-0812">Transmembrane</keyword>
<gene>
    <name evidence="3" type="ORF">RR48_00521</name>
</gene>
<reference evidence="3 4" key="1">
    <citation type="journal article" date="2015" name="Nat. Commun.">
        <title>Outbred genome sequencing and CRISPR/Cas9 gene editing in butterflies.</title>
        <authorList>
            <person name="Li X."/>
            <person name="Fan D."/>
            <person name="Zhang W."/>
            <person name="Liu G."/>
            <person name="Zhang L."/>
            <person name="Zhao L."/>
            <person name="Fang X."/>
            <person name="Chen L."/>
            <person name="Dong Y."/>
            <person name="Chen Y."/>
            <person name="Ding Y."/>
            <person name="Zhao R."/>
            <person name="Feng M."/>
            <person name="Zhu Y."/>
            <person name="Feng Y."/>
            <person name="Jiang X."/>
            <person name="Zhu D."/>
            <person name="Xiang H."/>
            <person name="Feng X."/>
            <person name="Li S."/>
            <person name="Wang J."/>
            <person name="Zhang G."/>
            <person name="Kronforst M.R."/>
            <person name="Wang W."/>
        </authorList>
    </citation>
    <scope>NUCLEOTIDE SEQUENCE [LARGE SCALE GENOMIC DNA]</scope>
    <source>
        <strain evidence="3">Ya'a_city_454_Pm</strain>
        <tissue evidence="3">Whole body</tissue>
    </source>
</reference>
<feature type="domain" description="Cyclic nucleotide-binding" evidence="2">
    <location>
        <begin position="76"/>
        <end position="122"/>
    </location>
</feature>
<evidence type="ECO:0000259" key="2">
    <source>
        <dbReference type="PROSITE" id="PS50042"/>
    </source>
</evidence>
<sequence length="140" mass="16313">MLNISRYRLRASSCPNIFRNSMTTIAKEKVQWYAGLWDFWDLIVDVLDFSHFRNPAFLVFTLSNFLLYMWYDVPYVYIADSGISLGFNESQASMLISIIGILNMFGEVSIISILHSPKTCTLSCINMYVKKNIIFFKFFI</sequence>
<keyword evidence="1" id="KW-1133">Transmembrane helix</keyword>
<keyword evidence="4" id="KW-1185">Reference proteome</keyword>
<dbReference type="PANTHER" id="PTHR11360">
    <property type="entry name" value="MONOCARBOXYLATE TRANSPORTER"/>
    <property type="match status" value="1"/>
</dbReference>
<dbReference type="EMBL" id="LADJ01061426">
    <property type="protein sequence ID" value="KPJ21619.1"/>
    <property type="molecule type" value="Genomic_DNA"/>
</dbReference>
<dbReference type="InterPro" id="IPR000595">
    <property type="entry name" value="cNMP-bd_dom"/>
</dbReference>
<name>A0A0N1IET8_PAPMA</name>
<organism evidence="3 4">
    <name type="scientific">Papilio machaon</name>
    <name type="common">Old World swallowtail butterfly</name>
    <dbReference type="NCBI Taxonomy" id="76193"/>
    <lineage>
        <taxon>Eukaryota</taxon>
        <taxon>Metazoa</taxon>
        <taxon>Ecdysozoa</taxon>
        <taxon>Arthropoda</taxon>
        <taxon>Hexapoda</taxon>
        <taxon>Insecta</taxon>
        <taxon>Pterygota</taxon>
        <taxon>Neoptera</taxon>
        <taxon>Endopterygota</taxon>
        <taxon>Lepidoptera</taxon>
        <taxon>Glossata</taxon>
        <taxon>Ditrysia</taxon>
        <taxon>Papilionoidea</taxon>
        <taxon>Papilionidae</taxon>
        <taxon>Papilioninae</taxon>
        <taxon>Papilio</taxon>
    </lineage>
</organism>
<dbReference type="InterPro" id="IPR050327">
    <property type="entry name" value="Proton-linked_MCT"/>
</dbReference>
<dbReference type="PROSITE" id="PS50042">
    <property type="entry name" value="CNMP_BINDING_3"/>
    <property type="match status" value="1"/>
</dbReference>
<evidence type="ECO:0000256" key="1">
    <source>
        <dbReference type="SAM" id="Phobius"/>
    </source>
</evidence>